<evidence type="ECO:0000256" key="7">
    <source>
        <dbReference type="ARBA" id="ARBA00021726"/>
    </source>
</evidence>
<dbReference type="SUPFAM" id="SSF56931">
    <property type="entry name" value="Outer membrane phospholipase A (OMPLA)"/>
    <property type="match status" value="1"/>
</dbReference>
<feature type="active site" description="Nucleophile" evidence="18">
    <location>
        <position position="218"/>
    </location>
</feature>
<evidence type="ECO:0000256" key="10">
    <source>
        <dbReference type="ARBA" id="ARBA00022723"/>
    </source>
</evidence>
<dbReference type="InterPro" id="IPR036541">
    <property type="entry name" value="PLipase_A1_sf"/>
</dbReference>
<reference evidence="21 22" key="1">
    <citation type="submission" date="2014-09" db="EMBL/GenBank/DDBJ databases">
        <authorList>
            <person name="Grob C."/>
            <person name="Taubert M."/>
            <person name="Howat A.M."/>
            <person name="Burns O.J."/>
            <person name="Dixon J.L."/>
            <person name="Chen Y."/>
            <person name="Murrell J.C."/>
        </authorList>
    </citation>
    <scope>NUCLEOTIDE SEQUENCE [LARGE SCALE GENOMIC DNA]</scope>
    <source>
        <strain evidence="21">L4</strain>
    </source>
</reference>
<proteinExistence type="inferred from homology"/>
<evidence type="ECO:0000256" key="17">
    <source>
        <dbReference type="ARBA" id="ARBA00023237"/>
    </source>
</evidence>
<evidence type="ECO:0000256" key="13">
    <source>
        <dbReference type="ARBA" id="ARBA00022837"/>
    </source>
</evidence>
<evidence type="ECO:0000256" key="11">
    <source>
        <dbReference type="ARBA" id="ARBA00022729"/>
    </source>
</evidence>
<comment type="subunit">
    <text evidence="4 20">Homodimer; dimerization is reversible, and the dimeric form is the active one.</text>
</comment>
<evidence type="ECO:0000256" key="2">
    <source>
        <dbReference type="ARBA" id="ARBA00001604"/>
    </source>
</evidence>
<keyword evidence="10 19" id="KW-0479">Metal-binding</keyword>
<evidence type="ECO:0000256" key="15">
    <source>
        <dbReference type="ARBA" id="ARBA00023098"/>
    </source>
</evidence>
<dbReference type="Pfam" id="PF02253">
    <property type="entry name" value="PLA1"/>
    <property type="match status" value="1"/>
</dbReference>
<dbReference type="RefSeq" id="WP_273151048.1">
    <property type="nucleotide sequence ID" value="NZ_JADFAB010000044.1"/>
</dbReference>
<dbReference type="EMBL" id="JRQD01000001">
    <property type="protein sequence ID" value="KGM08001.1"/>
    <property type="molecule type" value="Genomic_DNA"/>
</dbReference>
<evidence type="ECO:0000256" key="9">
    <source>
        <dbReference type="ARBA" id="ARBA00022692"/>
    </source>
</evidence>
<evidence type="ECO:0000256" key="8">
    <source>
        <dbReference type="ARBA" id="ARBA00022452"/>
    </source>
</evidence>
<evidence type="ECO:0000256" key="19">
    <source>
        <dbReference type="PIRSR" id="PIRSR603187-2"/>
    </source>
</evidence>
<organism evidence="21 22">
    <name type="scientific">Methylophaga thiooxydans</name>
    <dbReference type="NCBI Taxonomy" id="392484"/>
    <lineage>
        <taxon>Bacteria</taxon>
        <taxon>Pseudomonadati</taxon>
        <taxon>Pseudomonadota</taxon>
        <taxon>Gammaproteobacteria</taxon>
        <taxon>Thiotrichales</taxon>
        <taxon>Piscirickettsiaceae</taxon>
        <taxon>Methylophaga</taxon>
    </lineage>
</organism>
<dbReference type="GO" id="GO:0005509">
    <property type="term" value="F:calcium ion binding"/>
    <property type="evidence" value="ECO:0007669"/>
    <property type="project" value="TreeGrafter"/>
</dbReference>
<sequence>MKCIMPSLLLAAFWWPYAAQSEDNFNQCLLTQMATADDTVTIGQLRQYCDPSEQISKADLEENTDTKPVDIQVTEQGVTTADKSALSRRQFLEKKEARNPFVLLPHKPNYIILSNNMSSPNEAPFERDDPNEDFRFQPWETKFQISLKTPIVYGLFNNRADLFVAYTNRSFWQQFNKEGSAPFRESNHEPEAWLAFKNDFELFGIKNSLIRTGISHQSNGQAGQLSRSWNRVYADFTLEHNNWYYSFKPWLRVAESLDNDDNPDIDDYMGNFELSAIYKAGDHSLDVMVRNNLDFGENYGAIQMGWSFPLSNNIRGYVQWFNGYGESLIDYNAHSNSIGFGIQFSDWL</sequence>
<dbReference type="Proteomes" id="UP000029999">
    <property type="component" value="Unassembled WGS sequence"/>
</dbReference>
<feature type="binding site" description="in dimeric form" evidence="19">
    <location>
        <position position="261"/>
    </location>
    <ligand>
        <name>Ca(2+)</name>
        <dbReference type="ChEBI" id="CHEBI:29108"/>
        <label>1</label>
    </ligand>
</feature>
<evidence type="ECO:0000256" key="14">
    <source>
        <dbReference type="ARBA" id="ARBA00022963"/>
    </source>
</evidence>
<accession>A0A0A0BJ41</accession>
<evidence type="ECO:0000256" key="20">
    <source>
        <dbReference type="RuleBase" id="RU366027"/>
    </source>
</evidence>
<feature type="binding site" description="in dimeric form" evidence="19">
    <location>
        <position position="180"/>
    </location>
    <ligand>
        <name>Ca(2+)</name>
        <dbReference type="ChEBI" id="CHEBI:29108"/>
        <label>1</label>
    </ligand>
</feature>
<evidence type="ECO:0000256" key="18">
    <source>
        <dbReference type="PIRSR" id="PIRSR603187-1"/>
    </source>
</evidence>
<evidence type="ECO:0000256" key="4">
    <source>
        <dbReference type="ARBA" id="ARBA00011702"/>
    </source>
</evidence>
<feature type="signal peptide" evidence="20">
    <location>
        <begin position="1"/>
        <end position="21"/>
    </location>
</feature>
<keyword evidence="11 20" id="KW-0732">Signal</keyword>
<comment type="similarity">
    <text evidence="3 20">Belongs to the phospholipase A1 family.</text>
</comment>
<keyword evidence="9" id="KW-0812">Transmembrane</keyword>
<comment type="catalytic activity">
    <reaction evidence="2 20">
        <text>a 1,2-diacyl-sn-glycero-3-phosphocholine + H2O = a 1-acyl-sn-glycero-3-phosphocholine + a fatty acid + H(+)</text>
        <dbReference type="Rhea" id="RHEA:15801"/>
        <dbReference type="ChEBI" id="CHEBI:15377"/>
        <dbReference type="ChEBI" id="CHEBI:15378"/>
        <dbReference type="ChEBI" id="CHEBI:28868"/>
        <dbReference type="ChEBI" id="CHEBI:57643"/>
        <dbReference type="ChEBI" id="CHEBI:58168"/>
        <dbReference type="EC" id="3.1.1.4"/>
    </reaction>
</comment>
<keyword evidence="17 20" id="KW-0998">Cell outer membrane</keyword>
<keyword evidence="15 20" id="KW-0443">Lipid metabolism</keyword>
<keyword evidence="16" id="KW-0472">Membrane</keyword>
<name>A0A0A0BJ41_9GAMM</name>
<dbReference type="GO" id="GO:0016042">
    <property type="term" value="P:lipid catabolic process"/>
    <property type="evidence" value="ECO:0007669"/>
    <property type="project" value="UniProtKB-KW"/>
</dbReference>
<comment type="catalytic activity">
    <reaction evidence="1 20">
        <text>a 1,2-diacyl-sn-glycero-3-phosphocholine + H2O = a 2-acyl-sn-glycero-3-phosphocholine + a fatty acid + H(+)</text>
        <dbReference type="Rhea" id="RHEA:18689"/>
        <dbReference type="ChEBI" id="CHEBI:15377"/>
        <dbReference type="ChEBI" id="CHEBI:15378"/>
        <dbReference type="ChEBI" id="CHEBI:28868"/>
        <dbReference type="ChEBI" id="CHEBI:57643"/>
        <dbReference type="ChEBI" id="CHEBI:57875"/>
        <dbReference type="EC" id="3.1.1.32"/>
    </reaction>
</comment>
<dbReference type="InterPro" id="IPR003187">
    <property type="entry name" value="PLipase_A1"/>
</dbReference>
<keyword evidence="13 19" id="KW-0106">Calcium</keyword>
<comment type="cofactor">
    <cofactor evidence="20">
        <name>Ca(2+)</name>
        <dbReference type="ChEBI" id="CHEBI:29108"/>
    </cofactor>
    <text evidence="20">Binds 1 Ca(2+) ion per monomer. In the dimeric form the Ca(2+) is bound by different amino acids with binding of each Ca(2+) shared with ligands coming from each monomer. The Ca(2+) ion may have a role in catalysis.</text>
</comment>
<gene>
    <name evidence="21" type="ORF">LP43_0423</name>
</gene>
<evidence type="ECO:0000256" key="5">
    <source>
        <dbReference type="ARBA" id="ARBA00013179"/>
    </source>
</evidence>
<protein>
    <recommendedName>
        <fullName evidence="7 20">Phospholipase A1</fullName>
        <ecNumber evidence="5 20">3.1.1.32</ecNumber>
        <ecNumber evidence="6 20">3.1.1.4</ecNumber>
    </recommendedName>
    <alternativeName>
        <fullName evidence="20">Phosphatidylcholine 1-acylhydrolase</fullName>
    </alternativeName>
</protein>
<evidence type="ECO:0000256" key="6">
    <source>
        <dbReference type="ARBA" id="ARBA00013278"/>
    </source>
</evidence>
<dbReference type="GO" id="GO:0009279">
    <property type="term" value="C:cell outer membrane"/>
    <property type="evidence" value="ECO:0007669"/>
    <property type="project" value="UniProtKB-SubCell"/>
</dbReference>
<comment type="function">
    <text evidence="20">Hydrolysis of phosphatidylcholine with phospholipase A2 (EC 3.1.1.4) and phospholipase A1 (EC 3.1.1.32) activities.</text>
</comment>
<dbReference type="STRING" id="392484.LP43_0423"/>
<evidence type="ECO:0000256" key="12">
    <source>
        <dbReference type="ARBA" id="ARBA00022801"/>
    </source>
</evidence>
<dbReference type="PRINTS" id="PR01486">
    <property type="entry name" value="PHPHLIPASEA1"/>
</dbReference>
<evidence type="ECO:0000256" key="1">
    <source>
        <dbReference type="ARBA" id="ARBA00000111"/>
    </source>
</evidence>
<dbReference type="AlphaFoldDB" id="A0A0A0BJ41"/>
<dbReference type="GO" id="GO:0008970">
    <property type="term" value="F:phospholipase A1 activity"/>
    <property type="evidence" value="ECO:0007669"/>
    <property type="project" value="UniProtKB-EC"/>
</dbReference>
<dbReference type="EC" id="3.1.1.32" evidence="5 20"/>
<dbReference type="EC" id="3.1.1.4" evidence="6 20"/>
<dbReference type="CDD" id="cd00541">
    <property type="entry name" value="OMPLA"/>
    <property type="match status" value="1"/>
</dbReference>
<comment type="subcellular location">
    <subcellularLocation>
        <location evidence="20">Cell outer membrane</location>
        <topology evidence="20">Multi-pass membrane protein</topology>
    </subcellularLocation>
    <text evidence="20">One of the very few enzymes located there.</text>
</comment>
<comment type="caution">
    <text evidence="21">The sequence shown here is derived from an EMBL/GenBank/DDBJ whole genome shotgun (WGS) entry which is preliminary data.</text>
</comment>
<keyword evidence="8" id="KW-1134">Transmembrane beta strand</keyword>
<feature type="active site" description="Proton acceptor" evidence="18">
    <location>
        <position position="216"/>
    </location>
</feature>
<keyword evidence="14 20" id="KW-0442">Lipid degradation</keyword>
<dbReference type="Gene3D" id="2.40.230.10">
    <property type="entry name" value="Phospholipase A1"/>
    <property type="match status" value="1"/>
</dbReference>
<evidence type="ECO:0000256" key="16">
    <source>
        <dbReference type="ARBA" id="ARBA00023136"/>
    </source>
</evidence>
<feature type="chain" id="PRO_5019619713" description="Phospholipase A1" evidence="20">
    <location>
        <begin position="22"/>
        <end position="348"/>
    </location>
</feature>
<evidence type="ECO:0000313" key="22">
    <source>
        <dbReference type="Proteomes" id="UP000029999"/>
    </source>
</evidence>
<feature type="binding site" description="in dimeric form" evidence="19">
    <location>
        <position position="226"/>
    </location>
    <ligand>
        <name>Ca(2+)</name>
        <dbReference type="ChEBI" id="CHEBI:29108"/>
        <label>1</label>
    </ligand>
</feature>
<evidence type="ECO:0000313" key="21">
    <source>
        <dbReference type="EMBL" id="KGM08001.1"/>
    </source>
</evidence>
<dbReference type="GO" id="GO:0004623">
    <property type="term" value="F:phospholipase A2 activity"/>
    <property type="evidence" value="ECO:0007669"/>
    <property type="project" value="UniProtKB-EC"/>
</dbReference>
<dbReference type="PANTHER" id="PTHR40457:SF1">
    <property type="entry name" value="PHOSPHOLIPASE A1"/>
    <property type="match status" value="1"/>
</dbReference>
<dbReference type="PANTHER" id="PTHR40457">
    <property type="entry name" value="PHOSPHOLIPASE A1"/>
    <property type="match status" value="1"/>
</dbReference>
<evidence type="ECO:0000256" key="3">
    <source>
        <dbReference type="ARBA" id="ARBA00010525"/>
    </source>
</evidence>
<keyword evidence="12 20" id="KW-0378">Hydrolase</keyword>